<proteinExistence type="predicted"/>
<name>A0A222YWD1_9CAUD</name>
<organism evidence="1 2">
    <name type="scientific">Streptomyces phage Mildred21</name>
    <dbReference type="NCBI Taxonomy" id="2023959"/>
    <lineage>
        <taxon>Viruses</taxon>
        <taxon>Duplodnaviria</taxon>
        <taxon>Heunggongvirae</taxon>
        <taxon>Uroviricota</taxon>
        <taxon>Caudoviricetes</taxon>
        <taxon>Stanwilliamsviridae</taxon>
        <taxon>Boydwoodruffvirinae</taxon>
        <taxon>Samistivirus</taxon>
        <taxon>Samistivirus mildred21</taxon>
    </lineage>
</organism>
<dbReference type="OrthoDB" id="24887at10239"/>
<dbReference type="Proteomes" id="UP000223009">
    <property type="component" value="Segment"/>
</dbReference>
<protein>
    <submittedName>
        <fullName evidence="1">Uncharacterized protein</fullName>
    </submittedName>
</protein>
<evidence type="ECO:0000313" key="2">
    <source>
        <dbReference type="Proteomes" id="UP000223009"/>
    </source>
</evidence>
<dbReference type="EMBL" id="MF155946">
    <property type="protein sequence ID" value="ASR75489.1"/>
    <property type="molecule type" value="Genomic_DNA"/>
</dbReference>
<gene>
    <name evidence="1" type="ORF">SEA_MILDRED21_82</name>
</gene>
<accession>A0A222YWD1</accession>
<evidence type="ECO:0000313" key="1">
    <source>
        <dbReference type="EMBL" id="ASR75489.1"/>
    </source>
</evidence>
<reference evidence="1 2" key="1">
    <citation type="submission" date="2017-05" db="EMBL/GenBank/DDBJ databases">
        <authorList>
            <person name="Chapman J."/>
            <person name="Chang C."/>
            <person name="Suresh T."/>
            <person name="Shishido T.C."/>
            <person name="Bindert I."/>
            <person name="Shaffer C.D."/>
            <person name="Weston-Hafer K.A."/>
            <person name="Russell D.A."/>
            <person name="Pope W.H."/>
            <person name="Jacobs-Sera D."/>
            <person name="Hendrix R.W."/>
            <person name="Hatfull G.F."/>
        </authorList>
    </citation>
    <scope>NUCLEOTIDE SEQUENCE [LARGE SCALE GENOMIC DNA]</scope>
</reference>
<keyword evidence="2" id="KW-1185">Reference proteome</keyword>
<sequence>MKNPFLQPPKKPVDEAPRGVLIDGTFACMTCDEMCDEAEYFPVDKILVWVCTQEHRSAIENFSLGV</sequence>